<evidence type="ECO:0000256" key="1">
    <source>
        <dbReference type="SAM" id="Phobius"/>
    </source>
</evidence>
<protein>
    <recommendedName>
        <fullName evidence="5">Lipopolysaccharide biosynthesis protein</fullName>
    </recommendedName>
</protein>
<dbReference type="AlphaFoldDB" id="G4ZSD3"/>
<organism evidence="3 4">
    <name type="scientific">Phytophthora sojae (strain P6497)</name>
    <name type="common">Soybean stem and root rot agent</name>
    <name type="synonym">Phytophthora megasperma f. sp. glycines</name>
    <dbReference type="NCBI Taxonomy" id="1094619"/>
    <lineage>
        <taxon>Eukaryota</taxon>
        <taxon>Sar</taxon>
        <taxon>Stramenopiles</taxon>
        <taxon>Oomycota</taxon>
        <taxon>Peronosporomycetes</taxon>
        <taxon>Peronosporales</taxon>
        <taxon>Peronosporaceae</taxon>
        <taxon>Phytophthora</taxon>
    </lineage>
</organism>
<keyword evidence="2" id="KW-0732">Signal</keyword>
<feature type="signal peptide" evidence="2">
    <location>
        <begin position="1"/>
        <end position="23"/>
    </location>
</feature>
<gene>
    <name evidence="3" type="ORF">PHYSODRAFT_442943</name>
</gene>
<dbReference type="EMBL" id="JH159156">
    <property type="protein sequence ID" value="EGZ14013.1"/>
    <property type="molecule type" value="Genomic_DNA"/>
</dbReference>
<feature type="transmembrane region" description="Helical" evidence="1">
    <location>
        <begin position="78"/>
        <end position="101"/>
    </location>
</feature>
<feature type="transmembrane region" description="Helical" evidence="1">
    <location>
        <begin position="107"/>
        <end position="124"/>
    </location>
</feature>
<reference evidence="3 4" key="1">
    <citation type="journal article" date="2006" name="Science">
        <title>Phytophthora genome sequences uncover evolutionary origins and mechanisms of pathogenesis.</title>
        <authorList>
            <person name="Tyler B.M."/>
            <person name="Tripathy S."/>
            <person name="Zhang X."/>
            <person name="Dehal P."/>
            <person name="Jiang R.H."/>
            <person name="Aerts A."/>
            <person name="Arredondo F.D."/>
            <person name="Baxter L."/>
            <person name="Bensasson D."/>
            <person name="Beynon J.L."/>
            <person name="Chapman J."/>
            <person name="Damasceno C.M."/>
            <person name="Dorrance A.E."/>
            <person name="Dou D."/>
            <person name="Dickerman A.W."/>
            <person name="Dubchak I.L."/>
            <person name="Garbelotto M."/>
            <person name="Gijzen M."/>
            <person name="Gordon S.G."/>
            <person name="Govers F."/>
            <person name="Grunwald N.J."/>
            <person name="Huang W."/>
            <person name="Ivors K.L."/>
            <person name="Jones R.W."/>
            <person name="Kamoun S."/>
            <person name="Krampis K."/>
            <person name="Lamour K.H."/>
            <person name="Lee M.K."/>
            <person name="McDonald W.H."/>
            <person name="Medina M."/>
            <person name="Meijer H.J."/>
            <person name="Nordberg E.K."/>
            <person name="Maclean D.J."/>
            <person name="Ospina-Giraldo M.D."/>
            <person name="Morris P.F."/>
            <person name="Phuntumart V."/>
            <person name="Putnam N.H."/>
            <person name="Rash S."/>
            <person name="Rose J.K."/>
            <person name="Sakihama Y."/>
            <person name="Salamov A.A."/>
            <person name="Savidor A."/>
            <person name="Scheuring C.F."/>
            <person name="Smith B.M."/>
            <person name="Sobral B.W."/>
            <person name="Terry A."/>
            <person name="Torto-Alalibo T.A."/>
            <person name="Win J."/>
            <person name="Xu Z."/>
            <person name="Zhang H."/>
            <person name="Grigoriev I.V."/>
            <person name="Rokhsar D.S."/>
            <person name="Boore J.L."/>
        </authorList>
    </citation>
    <scope>NUCLEOTIDE SEQUENCE [LARGE SCALE GENOMIC DNA]</scope>
    <source>
        <strain evidence="3 4">P6497</strain>
    </source>
</reference>
<dbReference type="KEGG" id="psoj:PHYSODRAFT_442943"/>
<keyword evidence="4" id="KW-1185">Reference proteome</keyword>
<feature type="transmembrane region" description="Helical" evidence="1">
    <location>
        <begin position="46"/>
        <end position="66"/>
    </location>
</feature>
<name>G4ZSD3_PHYSP</name>
<dbReference type="InParanoid" id="G4ZSD3"/>
<feature type="non-terminal residue" evidence="3">
    <location>
        <position position="1"/>
    </location>
</feature>
<evidence type="ECO:0000313" key="3">
    <source>
        <dbReference type="EMBL" id="EGZ14013.1"/>
    </source>
</evidence>
<keyword evidence="1" id="KW-0812">Transmembrane</keyword>
<proteinExistence type="predicted"/>
<dbReference type="Proteomes" id="UP000002640">
    <property type="component" value="Unassembled WGS sequence"/>
</dbReference>
<dbReference type="RefSeq" id="XP_009531442.1">
    <property type="nucleotide sequence ID" value="XM_009533147.1"/>
</dbReference>
<keyword evidence="1" id="KW-1133">Transmembrane helix</keyword>
<dbReference type="GeneID" id="20652710"/>
<accession>G4ZSD3</accession>
<keyword evidence="1" id="KW-0472">Membrane</keyword>
<feature type="non-terminal residue" evidence="3">
    <location>
        <position position="142"/>
    </location>
</feature>
<evidence type="ECO:0000256" key="2">
    <source>
        <dbReference type="SAM" id="SignalP"/>
    </source>
</evidence>
<evidence type="ECO:0008006" key="5">
    <source>
        <dbReference type="Google" id="ProtNLM"/>
    </source>
</evidence>
<evidence type="ECO:0000313" key="4">
    <source>
        <dbReference type="Proteomes" id="UP000002640"/>
    </source>
</evidence>
<feature type="chain" id="PRO_5003472519" description="Lipopolysaccharide biosynthesis protein" evidence="2">
    <location>
        <begin position="24"/>
        <end position="142"/>
    </location>
</feature>
<sequence>YCASTKIWHALALMVATLLPTLACVAIVNSLPLEPPDLGLAHSATLWIRGLPVVFIQSYALSWQFSDYVPELKISSRALVLTATAATVVTHVLALGLFALLWYPLPFTMILLAGPWIGTLALALKLSRRDFLREHPEVLQDF</sequence>